<evidence type="ECO:0000313" key="2">
    <source>
        <dbReference type="Proteomes" id="UP001165960"/>
    </source>
</evidence>
<protein>
    <submittedName>
        <fullName evidence="1">Uncharacterized protein</fullName>
    </submittedName>
</protein>
<sequence>MPRYQYSPSGVEHQTPAGDPEAFNYYYPPEALFGPVHFIEYPPNPDHKLWTLEDLQWYTCPDTPEDPYQILRGSKETTIYPLIFNRKYNNPSTYLIPMKPSLPPKPIISTPTSDATGQNSQFLRGLYLAITGLINYFLPAAGPWAVAGKALSHLVKLGLIIWWTMPVPASAHPSPKGASQYSWYPNTKSCHHGNQAYPVRPSASRRWGQSQKRELNVA</sequence>
<accession>A0ACC2SYQ3</accession>
<organism evidence="1 2">
    <name type="scientific">Entomophthora muscae</name>
    <dbReference type="NCBI Taxonomy" id="34485"/>
    <lineage>
        <taxon>Eukaryota</taxon>
        <taxon>Fungi</taxon>
        <taxon>Fungi incertae sedis</taxon>
        <taxon>Zoopagomycota</taxon>
        <taxon>Entomophthoromycotina</taxon>
        <taxon>Entomophthoromycetes</taxon>
        <taxon>Entomophthorales</taxon>
        <taxon>Entomophthoraceae</taxon>
        <taxon>Entomophthora</taxon>
    </lineage>
</organism>
<dbReference type="EMBL" id="QTSX02004125">
    <property type="protein sequence ID" value="KAJ9067445.1"/>
    <property type="molecule type" value="Genomic_DNA"/>
</dbReference>
<gene>
    <name evidence="1" type="ORF">DSO57_1039035</name>
</gene>
<reference evidence="1" key="1">
    <citation type="submission" date="2022-04" db="EMBL/GenBank/DDBJ databases">
        <title>Genome of the entomopathogenic fungus Entomophthora muscae.</title>
        <authorList>
            <person name="Elya C."/>
            <person name="Lovett B.R."/>
            <person name="Lee E."/>
            <person name="Macias A.M."/>
            <person name="Hajek A.E."/>
            <person name="De Bivort B.L."/>
            <person name="Kasson M.T."/>
            <person name="De Fine Licht H.H."/>
            <person name="Stajich J.E."/>
        </authorList>
    </citation>
    <scope>NUCLEOTIDE SEQUENCE</scope>
    <source>
        <strain evidence="1">Berkeley</strain>
    </source>
</reference>
<dbReference type="Proteomes" id="UP001165960">
    <property type="component" value="Unassembled WGS sequence"/>
</dbReference>
<proteinExistence type="predicted"/>
<name>A0ACC2SYQ3_9FUNG</name>
<keyword evidence="2" id="KW-1185">Reference proteome</keyword>
<comment type="caution">
    <text evidence="1">The sequence shown here is derived from an EMBL/GenBank/DDBJ whole genome shotgun (WGS) entry which is preliminary data.</text>
</comment>
<evidence type="ECO:0000313" key="1">
    <source>
        <dbReference type="EMBL" id="KAJ9067445.1"/>
    </source>
</evidence>